<dbReference type="Gene3D" id="3.90.190.20">
    <property type="entry name" value="Mur ligase, C-terminal domain"/>
    <property type="match status" value="1"/>
</dbReference>
<dbReference type="PANTHER" id="PTHR43024:SF1">
    <property type="entry name" value="UDP-N-ACETYLMURAMOYL-TRIPEPTIDE--D-ALANYL-D-ALANINE LIGASE"/>
    <property type="match status" value="1"/>
</dbReference>
<feature type="domain" description="Mur ligase central" evidence="5">
    <location>
        <begin position="103"/>
        <end position="248"/>
    </location>
</feature>
<evidence type="ECO:0000313" key="7">
    <source>
        <dbReference type="Proteomes" id="UP000230706"/>
    </source>
</evidence>
<dbReference type="InterPro" id="IPR036615">
    <property type="entry name" value="Mur_ligase_C_dom_sf"/>
</dbReference>
<evidence type="ECO:0000256" key="2">
    <source>
        <dbReference type="ARBA" id="ARBA00022741"/>
    </source>
</evidence>
<keyword evidence="1" id="KW-0436">Ligase</keyword>
<evidence type="ECO:0000259" key="5">
    <source>
        <dbReference type="Pfam" id="PF08245"/>
    </source>
</evidence>
<evidence type="ECO:0000256" key="1">
    <source>
        <dbReference type="ARBA" id="ARBA00022598"/>
    </source>
</evidence>
<evidence type="ECO:0000313" key="6">
    <source>
        <dbReference type="EMBL" id="PIR86582.1"/>
    </source>
</evidence>
<feature type="non-terminal residue" evidence="6">
    <location>
        <position position="410"/>
    </location>
</feature>
<dbReference type="Pfam" id="PF08245">
    <property type="entry name" value="Mur_ligase_M"/>
    <property type="match status" value="1"/>
</dbReference>
<dbReference type="GO" id="GO:0005524">
    <property type="term" value="F:ATP binding"/>
    <property type="evidence" value="ECO:0007669"/>
    <property type="project" value="UniProtKB-KW"/>
</dbReference>
<dbReference type="PANTHER" id="PTHR43024">
    <property type="entry name" value="UDP-N-ACETYLMURAMOYL-TRIPEPTIDE--D-ALANYL-D-ALANINE LIGASE"/>
    <property type="match status" value="1"/>
</dbReference>
<name>A0A2H0UJK1_9BACT</name>
<dbReference type="InterPro" id="IPR051046">
    <property type="entry name" value="MurCDEF_CellWall_CoF430Synth"/>
</dbReference>
<gene>
    <name evidence="6" type="ORF">COU13_00170</name>
</gene>
<feature type="domain" description="Mur ligase C-terminal" evidence="4">
    <location>
        <begin position="271"/>
        <end position="398"/>
    </location>
</feature>
<reference evidence="7" key="1">
    <citation type="submission" date="2017-09" db="EMBL/GenBank/DDBJ databases">
        <title>Depth-based differentiation of microbial function through sediment-hosted aquifers and enrichment of novel symbionts in the deep terrestrial subsurface.</title>
        <authorList>
            <person name="Probst A.J."/>
            <person name="Ladd B."/>
            <person name="Jarett J.K."/>
            <person name="Geller-Mcgrath D.E."/>
            <person name="Sieber C.M.K."/>
            <person name="Emerson J.B."/>
            <person name="Anantharaman K."/>
            <person name="Thomas B.C."/>
            <person name="Malmstrom R."/>
            <person name="Stieglmeier M."/>
            <person name="Klingl A."/>
            <person name="Woyke T."/>
            <person name="Ryan C.M."/>
            <person name="Banfield J.F."/>
        </authorList>
    </citation>
    <scope>NUCLEOTIDE SEQUENCE [LARGE SCALE GENOMIC DNA]</scope>
</reference>
<comment type="caution">
    <text evidence="6">The sequence shown here is derived from an EMBL/GenBank/DDBJ whole genome shotgun (WGS) entry which is preliminary data.</text>
</comment>
<dbReference type="Pfam" id="PF02875">
    <property type="entry name" value="Mur_ligase_C"/>
    <property type="match status" value="1"/>
</dbReference>
<evidence type="ECO:0000259" key="4">
    <source>
        <dbReference type="Pfam" id="PF02875"/>
    </source>
</evidence>
<dbReference type="InterPro" id="IPR004101">
    <property type="entry name" value="Mur_ligase_C"/>
</dbReference>
<dbReference type="InterPro" id="IPR036565">
    <property type="entry name" value="Mur-like_cat_sf"/>
</dbReference>
<evidence type="ECO:0000256" key="3">
    <source>
        <dbReference type="ARBA" id="ARBA00022840"/>
    </source>
</evidence>
<organism evidence="6 7">
    <name type="scientific">Candidatus Kaiserbacteria bacterium CG10_big_fil_rev_8_21_14_0_10_43_70</name>
    <dbReference type="NCBI Taxonomy" id="1974605"/>
    <lineage>
        <taxon>Bacteria</taxon>
        <taxon>Candidatus Kaiseribacteriota</taxon>
    </lineage>
</organism>
<dbReference type="Proteomes" id="UP000230706">
    <property type="component" value="Unassembled WGS sequence"/>
</dbReference>
<accession>A0A2H0UJK1</accession>
<dbReference type="InterPro" id="IPR013221">
    <property type="entry name" value="Mur_ligase_cen"/>
</dbReference>
<sequence length="410" mass="44790">MKEFIKNIVITIITWEARVVLWRYKPKIIAVTGSVGKTSTKDAIYAGFSSERFVQKSEKSLNSEIGVPLTILGCESGWNNVLKWLRNIMHGLSVIFLPTHYPKWLILEVGADRPGDIKALTRWIKPDIAVITGIPDVPVHIEFFESVEQVAEEKRALAEALTPGGTLIVNGDDARAFQMRSEFRGVCVTYGFSSNNDFVASHEEVFYENEKPAGMQFRVNHAGSSVPIIIRGALGRAHVYSALASVAVGVSAGLDLIKVARGLSKETTPNGRMKIIQGLRNTTIIDDSYNSSPVAVLSALTALSQLKTRGRKIVVLGDMLELGKYSAYAHREVGKAVADVADVLIAVGIRARAIAESAMDAGMSEKNIFQYEQNESERAGEEIEVNLQGGDVILIKGSQGMRMEKTVKAI</sequence>
<evidence type="ECO:0008006" key="8">
    <source>
        <dbReference type="Google" id="ProtNLM"/>
    </source>
</evidence>
<dbReference type="Gene3D" id="3.40.1190.10">
    <property type="entry name" value="Mur-like, catalytic domain"/>
    <property type="match status" value="1"/>
</dbReference>
<dbReference type="GO" id="GO:0016881">
    <property type="term" value="F:acid-amino acid ligase activity"/>
    <property type="evidence" value="ECO:0007669"/>
    <property type="project" value="InterPro"/>
</dbReference>
<keyword evidence="3" id="KW-0067">ATP-binding</keyword>
<dbReference type="SUPFAM" id="SSF53244">
    <property type="entry name" value="MurD-like peptide ligases, peptide-binding domain"/>
    <property type="match status" value="1"/>
</dbReference>
<dbReference type="SUPFAM" id="SSF53623">
    <property type="entry name" value="MurD-like peptide ligases, catalytic domain"/>
    <property type="match status" value="1"/>
</dbReference>
<dbReference type="EMBL" id="PFBF01000003">
    <property type="protein sequence ID" value="PIR86582.1"/>
    <property type="molecule type" value="Genomic_DNA"/>
</dbReference>
<dbReference type="AlphaFoldDB" id="A0A2H0UJK1"/>
<proteinExistence type="predicted"/>
<keyword evidence="2" id="KW-0547">Nucleotide-binding</keyword>
<protein>
    <recommendedName>
        <fullName evidence="8">UDP-N-acetylmuramoyl-tripeptide--D-alanyl-D-alanine ligase</fullName>
    </recommendedName>
</protein>